<reference evidence="1 2" key="1">
    <citation type="submission" date="2021-06" db="EMBL/GenBank/DDBJ databases">
        <authorList>
            <person name="Palmer J.M."/>
        </authorList>
    </citation>
    <scope>NUCLEOTIDE SEQUENCE [LARGE SCALE GENOMIC DNA]</scope>
    <source>
        <strain evidence="1 2">XR_2019</strain>
        <tissue evidence="1">Muscle</tissue>
    </source>
</reference>
<proteinExistence type="predicted"/>
<name>A0ABV0VV22_9TELE</name>
<keyword evidence="2" id="KW-1185">Reference proteome</keyword>
<gene>
    <name evidence="1" type="ORF">XENORESO_018974</name>
</gene>
<organism evidence="1 2">
    <name type="scientific">Xenotaenia resolanae</name>
    <dbReference type="NCBI Taxonomy" id="208358"/>
    <lineage>
        <taxon>Eukaryota</taxon>
        <taxon>Metazoa</taxon>
        <taxon>Chordata</taxon>
        <taxon>Craniata</taxon>
        <taxon>Vertebrata</taxon>
        <taxon>Euteleostomi</taxon>
        <taxon>Actinopterygii</taxon>
        <taxon>Neopterygii</taxon>
        <taxon>Teleostei</taxon>
        <taxon>Neoteleostei</taxon>
        <taxon>Acanthomorphata</taxon>
        <taxon>Ovalentaria</taxon>
        <taxon>Atherinomorphae</taxon>
        <taxon>Cyprinodontiformes</taxon>
        <taxon>Goodeidae</taxon>
        <taxon>Xenotaenia</taxon>
    </lineage>
</organism>
<evidence type="ECO:0000313" key="2">
    <source>
        <dbReference type="Proteomes" id="UP001444071"/>
    </source>
</evidence>
<protein>
    <submittedName>
        <fullName evidence="1">Uncharacterized protein</fullName>
    </submittedName>
</protein>
<accession>A0ABV0VV22</accession>
<dbReference type="Proteomes" id="UP001444071">
    <property type="component" value="Unassembled WGS sequence"/>
</dbReference>
<sequence length="114" mass="12888">MLTFKNNKLGFNWYSVLSNSSQGPLTFASPVITQDPNTHVYTVIFTELAVLGLQECGQSTNHHISNKVRKTEQQLRDIKSQVLLIYSACEPDTYFTVLQWGLDIHSPNKTNTLT</sequence>
<comment type="caution">
    <text evidence="1">The sequence shown here is derived from an EMBL/GenBank/DDBJ whole genome shotgun (WGS) entry which is preliminary data.</text>
</comment>
<evidence type="ECO:0000313" key="1">
    <source>
        <dbReference type="EMBL" id="MEQ2260513.1"/>
    </source>
</evidence>
<dbReference type="EMBL" id="JAHRIM010010699">
    <property type="protein sequence ID" value="MEQ2260513.1"/>
    <property type="molecule type" value="Genomic_DNA"/>
</dbReference>